<dbReference type="PANTHER" id="PTHR22953">
    <property type="entry name" value="ACID PHOSPHATASE RELATED"/>
    <property type="match status" value="1"/>
</dbReference>
<evidence type="ECO:0000313" key="6">
    <source>
        <dbReference type="Proteomes" id="UP000274909"/>
    </source>
</evidence>
<dbReference type="InterPro" id="IPR015914">
    <property type="entry name" value="PAPs_N"/>
</dbReference>
<dbReference type="InterPro" id="IPR004843">
    <property type="entry name" value="Calcineurin-like_PHP"/>
</dbReference>
<dbReference type="SUPFAM" id="SSF49363">
    <property type="entry name" value="Purple acid phosphatase, N-terminal domain"/>
    <property type="match status" value="1"/>
</dbReference>
<keyword evidence="3" id="KW-0472">Membrane</keyword>
<dbReference type="GO" id="GO:0030246">
    <property type="term" value="F:carbohydrate binding"/>
    <property type="evidence" value="ECO:0007669"/>
    <property type="project" value="InterPro"/>
</dbReference>
<dbReference type="PANTHER" id="PTHR22953:SF153">
    <property type="entry name" value="PURPLE ACID PHOSPHATASE"/>
    <property type="match status" value="1"/>
</dbReference>
<organism evidence="5 6">
    <name type="scientific">Labedella endophytica</name>
    <dbReference type="NCBI Taxonomy" id="1523160"/>
    <lineage>
        <taxon>Bacteria</taxon>
        <taxon>Bacillati</taxon>
        <taxon>Actinomycetota</taxon>
        <taxon>Actinomycetes</taxon>
        <taxon>Micrococcales</taxon>
        <taxon>Microbacteriaceae</taxon>
        <taxon>Labedella</taxon>
    </lineage>
</organism>
<protein>
    <submittedName>
        <fullName evidence="5">DUF5011 domain-containing protein</fullName>
    </submittedName>
</protein>
<proteinExistence type="predicted"/>
<evidence type="ECO:0000313" key="5">
    <source>
        <dbReference type="EMBL" id="RUR01737.1"/>
    </source>
</evidence>
<dbReference type="InterPro" id="IPR005084">
    <property type="entry name" value="CBM6"/>
</dbReference>
<feature type="region of interest" description="Disordered" evidence="2">
    <location>
        <begin position="885"/>
        <end position="972"/>
    </location>
</feature>
<dbReference type="Proteomes" id="UP000274909">
    <property type="component" value="Unassembled WGS sequence"/>
</dbReference>
<dbReference type="Pfam" id="PF16656">
    <property type="entry name" value="Pur_ac_phosph_N"/>
    <property type="match status" value="1"/>
</dbReference>
<dbReference type="InterPro" id="IPR008979">
    <property type="entry name" value="Galactose-bd-like_sf"/>
</dbReference>
<dbReference type="PROSITE" id="PS51175">
    <property type="entry name" value="CBM6"/>
    <property type="match status" value="1"/>
</dbReference>
<dbReference type="Gene3D" id="3.60.21.10">
    <property type="match status" value="1"/>
</dbReference>
<feature type="compositionally biased region" description="Pro residues" evidence="2">
    <location>
        <begin position="893"/>
        <end position="963"/>
    </location>
</feature>
<dbReference type="InterPro" id="IPR039331">
    <property type="entry name" value="PAPs-like"/>
</dbReference>
<dbReference type="GO" id="GO:0005975">
    <property type="term" value="P:carbohydrate metabolic process"/>
    <property type="evidence" value="ECO:0007669"/>
    <property type="project" value="UniProtKB-ARBA"/>
</dbReference>
<evidence type="ECO:0000256" key="1">
    <source>
        <dbReference type="ARBA" id="ARBA00022729"/>
    </source>
</evidence>
<reference evidence="5 6" key="1">
    <citation type="submission" date="2018-12" db="EMBL/GenBank/DDBJ databases">
        <authorList>
            <person name="Li F."/>
        </authorList>
    </citation>
    <scope>NUCLEOTIDE SEQUENCE [LARGE SCALE GENOMIC DNA]</scope>
    <source>
        <strain evidence="5 6">EGI 6500705</strain>
    </source>
</reference>
<dbReference type="Pfam" id="PF00149">
    <property type="entry name" value="Metallophos"/>
    <property type="match status" value="1"/>
</dbReference>
<keyword evidence="1" id="KW-0732">Signal</keyword>
<feature type="transmembrane region" description="Helical" evidence="3">
    <location>
        <begin position="29"/>
        <end position="51"/>
    </location>
</feature>
<dbReference type="GO" id="GO:0046872">
    <property type="term" value="F:metal ion binding"/>
    <property type="evidence" value="ECO:0007669"/>
    <property type="project" value="InterPro"/>
</dbReference>
<dbReference type="GO" id="GO:0003993">
    <property type="term" value="F:acid phosphatase activity"/>
    <property type="evidence" value="ECO:0007669"/>
    <property type="project" value="InterPro"/>
</dbReference>
<dbReference type="Gene3D" id="2.60.120.260">
    <property type="entry name" value="Galactose-binding domain-like"/>
    <property type="match status" value="2"/>
</dbReference>
<dbReference type="InterPro" id="IPR032179">
    <property type="entry name" value="Cry22Aa_Ig-like"/>
</dbReference>
<dbReference type="SMART" id="SM00606">
    <property type="entry name" value="CBD_IV"/>
    <property type="match status" value="1"/>
</dbReference>
<dbReference type="SUPFAM" id="SSF56300">
    <property type="entry name" value="Metallo-dependent phosphatases"/>
    <property type="match status" value="1"/>
</dbReference>
<keyword evidence="3" id="KW-0812">Transmembrane</keyword>
<dbReference type="Gene3D" id="2.60.40.380">
    <property type="entry name" value="Purple acid phosphatase-like, N-terminal"/>
    <property type="match status" value="1"/>
</dbReference>
<sequence>MVCDILLTTHATPDSPAEPRTNRIARRGIAGLLLLSLTAGGAALASLPAAAATQGVNAAAVGIAAEPVRVQAEDYTGDNGNGLKKETSSDSTGASLGNVGGTWNGGELTYDTVDFGSAPLSSLTVRYVNNSNRVGANPSLDFYIDEKTDANKIATAALPVTGDNWQAYNTTTVDLASELSGEHTLIVVMSVTADSGHPFAGNFDYFEFTTAPLPASYLTTADAWSYSDNGTDPSGDGTLSWTTADFDDSAWKNGVGSFGSKRGAADLGGGFVAKTLIQYAKTGSSNTIETYHFRNDFDVSESDLGQIESLQGTITYDDAVRVYVNGQKVAGFVDDRVNGAANQNLTYAGASGGNPVTSTFTVPADVLQEGENTIAIALYQDRETSSDNYLDLQALVPVVPTPAPTEATISDLVLGVGATEAERTLAWYSDVDVPQTAQLATASEVVDGEFPDSARTIETSKTGGTTSGEFFRDVTLDGLSENTEYSYRVGSDDMGWSDVYTFRTQEFSGDFSFFFFGDPQLGASGDAARDAAGWQDTLDLATQTYPDAELLYSSGDQVENASSESQYELFLQSDHLRELPFVANNGNHDVGSKAYEQHFNAPNEDLTAGAGSATSSGGDYWFIYKDVLFLNINSNSRDYTSHYAWMDRVIAEQGANAKWKAVAFHHSIYSVGPHQDDGDVLDRRSTMPEKISDLGIDLVLMGHDHNYARTYLIKNGQKADENEVPAAVKVEAKDGEVMYVTANSSSGSKYYNTENPTAWWASVINQEKVRNYTVLEVTDDEISVRTLRSQQNGSEMPVNSVVDEVSLTKDAAPELTVPEDGEIQQDTEFDPREGVTATDNVDGDLTEEIEVAGSVDTATAGDYTLTYTVSDARGNVTTVERIVTVVEPGTDPTDPPVDPTDPPVDPTDPPVDPTDPPVDPTDPPVDPTDPPVEPTDPPVDPTNPPTDPSEPGMPQPSFTPSPPSADGSDLPDELRDRVTVTVSGSTVNIDGLEAGEWYYVYVYSSPIGLGWVQADASGGASATLPSGLTAGAHRAAVLDDAGTLVGWDDFVLAAADPSDPDGLAVTGSDAASAWASIALGALLLAGGGALLLARRNRVTES</sequence>
<evidence type="ECO:0000259" key="4">
    <source>
        <dbReference type="PROSITE" id="PS51175"/>
    </source>
</evidence>
<gene>
    <name evidence="5" type="ORF">ELQ94_09770</name>
</gene>
<dbReference type="EMBL" id="RZGZ01000002">
    <property type="protein sequence ID" value="RUR01737.1"/>
    <property type="molecule type" value="Genomic_DNA"/>
</dbReference>
<dbReference type="AlphaFoldDB" id="A0A433JU90"/>
<feature type="transmembrane region" description="Helical" evidence="3">
    <location>
        <begin position="1073"/>
        <end position="1093"/>
    </location>
</feature>
<dbReference type="Gene3D" id="2.60.40.10">
    <property type="entry name" value="Immunoglobulins"/>
    <property type="match status" value="1"/>
</dbReference>
<dbReference type="InterPro" id="IPR008963">
    <property type="entry name" value="Purple_acid_Pase-like_N"/>
</dbReference>
<accession>A0A433JU90</accession>
<evidence type="ECO:0000256" key="2">
    <source>
        <dbReference type="SAM" id="MobiDB-lite"/>
    </source>
</evidence>
<keyword evidence="3" id="KW-1133">Transmembrane helix</keyword>
<feature type="domain" description="CBM6" evidence="4">
    <location>
        <begin position="68"/>
        <end position="209"/>
    </location>
</feature>
<dbReference type="Pfam" id="PF16403">
    <property type="entry name" value="Bact_surface_Ig-like"/>
    <property type="match status" value="1"/>
</dbReference>
<dbReference type="InterPro" id="IPR006584">
    <property type="entry name" value="Cellulose-bd_IV"/>
</dbReference>
<keyword evidence="6" id="KW-1185">Reference proteome</keyword>
<dbReference type="SUPFAM" id="SSF49785">
    <property type="entry name" value="Galactose-binding domain-like"/>
    <property type="match status" value="1"/>
</dbReference>
<comment type="caution">
    <text evidence="5">The sequence shown here is derived from an EMBL/GenBank/DDBJ whole genome shotgun (WGS) entry which is preliminary data.</text>
</comment>
<dbReference type="Pfam" id="PF03422">
    <property type="entry name" value="CBM_6"/>
    <property type="match status" value="1"/>
</dbReference>
<dbReference type="InterPro" id="IPR029052">
    <property type="entry name" value="Metallo-depent_PP-like"/>
</dbReference>
<dbReference type="CDD" id="cd04084">
    <property type="entry name" value="CBM6_xylanase-like"/>
    <property type="match status" value="1"/>
</dbReference>
<feature type="region of interest" description="Disordered" evidence="2">
    <location>
        <begin position="74"/>
        <end position="95"/>
    </location>
</feature>
<name>A0A433JU90_9MICO</name>
<dbReference type="OrthoDB" id="9804511at2"/>
<evidence type="ECO:0000256" key="3">
    <source>
        <dbReference type="SAM" id="Phobius"/>
    </source>
</evidence>
<dbReference type="InterPro" id="IPR013783">
    <property type="entry name" value="Ig-like_fold"/>
</dbReference>